<dbReference type="InterPro" id="IPR000515">
    <property type="entry name" value="MetI-like"/>
</dbReference>
<dbReference type="InterPro" id="IPR051393">
    <property type="entry name" value="ABC_transporter_permease"/>
</dbReference>
<sequence length="285" mass="31964">MGGIYIKNKWLPYLLILPTIVLICVFKIYPIIDSVIQGVLSTEGSFTLDNYKLLFADKTFWSSLWVTLKFNVIIIPLQIIIAFIMAMMVNVKVRGIEIFRTVFYLPFCISLTIATVIWQMMLNVNNGVVNSVLGILGISPVGFLIDKKWALLSIVLIASWRGCAYWMMFILAGLKGIDTAVYESAKIDGSGFFSTLFRITIPLLKNTLLFVFVANTTANFLLFAPIQIATEGGPQGSTNVLMYEAYKSAFKYSNRPRQACIVTILLVIVMLVCFIQNKCLTEKEA</sequence>
<reference evidence="9" key="1">
    <citation type="submission" date="2017-04" db="EMBL/GenBank/DDBJ databases">
        <title>Complete Genome Sequences of Twelve Strains of a Stable Defined Moderately Diverse Mouse Microbiota 2 (sDMDMm2).</title>
        <authorList>
            <person name="Uchimura Y."/>
            <person name="Wyss M."/>
            <person name="Brugiroux S."/>
            <person name="Limenitakis J.P."/>
            <person name="Stecher B."/>
            <person name="McCoy K.D."/>
            <person name="Macpherson A.J."/>
        </authorList>
    </citation>
    <scope>NUCLEOTIDE SEQUENCE</scope>
    <source>
        <strain evidence="9">YL58</strain>
    </source>
</reference>
<dbReference type="Pfam" id="PF00528">
    <property type="entry name" value="BPD_transp_1"/>
    <property type="match status" value="1"/>
</dbReference>
<dbReference type="SUPFAM" id="SSF161098">
    <property type="entry name" value="MetI-like"/>
    <property type="match status" value="1"/>
</dbReference>
<evidence type="ECO:0000256" key="1">
    <source>
        <dbReference type="ARBA" id="ARBA00004651"/>
    </source>
</evidence>
<keyword evidence="2 7" id="KW-0813">Transport</keyword>
<dbReference type="AlphaFoldDB" id="A0A1C7I8U0"/>
<name>A0A1C7I8U0_9FIRM</name>
<keyword evidence="10" id="KW-1185">Reference proteome</keyword>
<organism evidence="9 10">
    <name type="scientific">Blautia pseudococcoides</name>
    <dbReference type="NCBI Taxonomy" id="1796616"/>
    <lineage>
        <taxon>Bacteria</taxon>
        <taxon>Bacillati</taxon>
        <taxon>Bacillota</taxon>
        <taxon>Clostridia</taxon>
        <taxon>Lachnospirales</taxon>
        <taxon>Lachnospiraceae</taxon>
        <taxon>Blautia</taxon>
    </lineage>
</organism>
<keyword evidence="5 7" id="KW-1133">Transmembrane helix</keyword>
<keyword evidence="3" id="KW-1003">Cell membrane</keyword>
<dbReference type="PANTHER" id="PTHR30193:SF37">
    <property type="entry name" value="INNER MEMBRANE ABC TRANSPORTER PERMEASE PROTEIN YCJO"/>
    <property type="match status" value="1"/>
</dbReference>
<evidence type="ECO:0000313" key="10">
    <source>
        <dbReference type="Proteomes" id="UP000092574"/>
    </source>
</evidence>
<feature type="transmembrane region" description="Helical" evidence="7">
    <location>
        <begin position="152"/>
        <end position="172"/>
    </location>
</feature>
<protein>
    <recommendedName>
        <fullName evidence="8">ABC transmembrane type-1 domain-containing protein</fullName>
    </recommendedName>
</protein>
<dbReference type="STRING" id="1796616.A4V09_09765"/>
<dbReference type="EMBL" id="CP015405">
    <property type="protein sequence ID" value="ANU76025.1"/>
    <property type="molecule type" value="Genomic_DNA"/>
</dbReference>
<dbReference type="RefSeq" id="WP_065542202.1">
    <property type="nucleotide sequence ID" value="NZ_CP015405.2"/>
</dbReference>
<dbReference type="InterPro" id="IPR035906">
    <property type="entry name" value="MetI-like_sf"/>
</dbReference>
<evidence type="ECO:0000256" key="3">
    <source>
        <dbReference type="ARBA" id="ARBA00022475"/>
    </source>
</evidence>
<feature type="domain" description="ABC transmembrane type-1" evidence="8">
    <location>
        <begin position="64"/>
        <end position="276"/>
    </location>
</feature>
<comment type="subcellular location">
    <subcellularLocation>
        <location evidence="1 7">Cell membrane</location>
        <topology evidence="1 7">Multi-pass membrane protein</topology>
    </subcellularLocation>
</comment>
<dbReference type="KEGG" id="byl:A4V09_09765"/>
<comment type="similarity">
    <text evidence="7">Belongs to the binding-protein-dependent transport system permease family.</text>
</comment>
<keyword evidence="6 7" id="KW-0472">Membrane</keyword>
<accession>A0A1C7I8U0</accession>
<evidence type="ECO:0000313" key="9">
    <source>
        <dbReference type="EMBL" id="ANU76025.1"/>
    </source>
</evidence>
<evidence type="ECO:0000256" key="7">
    <source>
        <dbReference type="RuleBase" id="RU363032"/>
    </source>
</evidence>
<dbReference type="OrthoDB" id="9788108at2"/>
<evidence type="ECO:0000256" key="5">
    <source>
        <dbReference type="ARBA" id="ARBA00022989"/>
    </source>
</evidence>
<feature type="transmembrane region" description="Helical" evidence="7">
    <location>
        <begin position="192"/>
        <end position="213"/>
    </location>
</feature>
<feature type="transmembrane region" description="Helical" evidence="7">
    <location>
        <begin position="70"/>
        <end position="89"/>
    </location>
</feature>
<feature type="transmembrane region" description="Helical" evidence="7">
    <location>
        <begin position="101"/>
        <end position="121"/>
    </location>
</feature>
<dbReference type="GO" id="GO:0055085">
    <property type="term" value="P:transmembrane transport"/>
    <property type="evidence" value="ECO:0007669"/>
    <property type="project" value="InterPro"/>
</dbReference>
<keyword evidence="4 7" id="KW-0812">Transmembrane</keyword>
<evidence type="ECO:0000256" key="4">
    <source>
        <dbReference type="ARBA" id="ARBA00022692"/>
    </source>
</evidence>
<gene>
    <name evidence="9" type="ORF">A4V09_09765</name>
</gene>
<dbReference type="Gene3D" id="1.10.3720.10">
    <property type="entry name" value="MetI-like"/>
    <property type="match status" value="1"/>
</dbReference>
<feature type="transmembrane region" description="Helical" evidence="7">
    <location>
        <begin position="12"/>
        <end position="32"/>
    </location>
</feature>
<dbReference type="GO" id="GO:0005886">
    <property type="term" value="C:plasma membrane"/>
    <property type="evidence" value="ECO:0007669"/>
    <property type="project" value="UniProtKB-SubCell"/>
</dbReference>
<dbReference type="PANTHER" id="PTHR30193">
    <property type="entry name" value="ABC TRANSPORTER PERMEASE PROTEIN"/>
    <property type="match status" value="1"/>
</dbReference>
<evidence type="ECO:0000256" key="2">
    <source>
        <dbReference type="ARBA" id="ARBA00022448"/>
    </source>
</evidence>
<dbReference type="CDD" id="cd06261">
    <property type="entry name" value="TM_PBP2"/>
    <property type="match status" value="1"/>
</dbReference>
<proteinExistence type="inferred from homology"/>
<dbReference type="PROSITE" id="PS50928">
    <property type="entry name" value="ABC_TM1"/>
    <property type="match status" value="1"/>
</dbReference>
<feature type="transmembrane region" description="Helical" evidence="7">
    <location>
        <begin position="259"/>
        <end position="277"/>
    </location>
</feature>
<feature type="transmembrane region" description="Helical" evidence="7">
    <location>
        <begin position="127"/>
        <end position="145"/>
    </location>
</feature>
<dbReference type="Proteomes" id="UP000092574">
    <property type="component" value="Chromosome"/>
</dbReference>
<evidence type="ECO:0000259" key="8">
    <source>
        <dbReference type="PROSITE" id="PS50928"/>
    </source>
</evidence>
<evidence type="ECO:0000256" key="6">
    <source>
        <dbReference type="ARBA" id="ARBA00023136"/>
    </source>
</evidence>